<organism evidence="1">
    <name type="scientific">marine sediment metagenome</name>
    <dbReference type="NCBI Taxonomy" id="412755"/>
    <lineage>
        <taxon>unclassified sequences</taxon>
        <taxon>metagenomes</taxon>
        <taxon>ecological metagenomes</taxon>
    </lineage>
</organism>
<comment type="caution">
    <text evidence="1">The sequence shown here is derived from an EMBL/GenBank/DDBJ whole genome shotgun (WGS) entry which is preliminary data.</text>
</comment>
<dbReference type="EMBL" id="LAZR01009495">
    <property type="protein sequence ID" value="KKM72310.1"/>
    <property type="molecule type" value="Genomic_DNA"/>
</dbReference>
<sequence length="74" mass="8062">MSVVSSGGIISSRRFIVQDMQFALASMPSSQSRYIRKLARHLHAITDIGYYAALDTIAAIGLHTPPNKINTKSS</sequence>
<name>A0A0F9M6Q4_9ZZZZ</name>
<accession>A0A0F9M6Q4</accession>
<evidence type="ECO:0000313" key="1">
    <source>
        <dbReference type="EMBL" id="KKM72310.1"/>
    </source>
</evidence>
<proteinExistence type="predicted"/>
<reference evidence="1" key="1">
    <citation type="journal article" date="2015" name="Nature">
        <title>Complex archaea that bridge the gap between prokaryotes and eukaryotes.</title>
        <authorList>
            <person name="Spang A."/>
            <person name="Saw J.H."/>
            <person name="Jorgensen S.L."/>
            <person name="Zaremba-Niedzwiedzka K."/>
            <person name="Martijn J."/>
            <person name="Lind A.E."/>
            <person name="van Eijk R."/>
            <person name="Schleper C."/>
            <person name="Guy L."/>
            <person name="Ettema T.J."/>
        </authorList>
    </citation>
    <scope>NUCLEOTIDE SEQUENCE</scope>
</reference>
<dbReference type="AlphaFoldDB" id="A0A0F9M6Q4"/>
<protein>
    <submittedName>
        <fullName evidence="1">Uncharacterized protein</fullName>
    </submittedName>
</protein>
<gene>
    <name evidence="1" type="ORF">LCGC14_1421840</name>
</gene>